<dbReference type="CDD" id="cd04179">
    <property type="entry name" value="DPM_DPG-synthase_like"/>
    <property type="match status" value="1"/>
</dbReference>
<sequence length="241" mass="27580">MKNLQKKILLIIPAYNEEDNISMIYNSIKEFNKNNKINYDVIVINDGSKDKTGEILDKEKIPHIDLIHNLGIGGAVQTGYKYAFYNNYDIAIQFDGDGQHDINYVSKLIDPILKNKADFVIGSRFIDNTSAFKTSFSRRIGIRIISSFIHLFARVKVYDTTSGFRACNKEIINLFAISYPLEYPEPITTVELVKRGYRIKEVGVNMNERQGGVSSIHAWKNAYYMLNVCLSIIVASTRRYK</sequence>
<dbReference type="SUPFAM" id="SSF53448">
    <property type="entry name" value="Nucleotide-diphospho-sugar transferases"/>
    <property type="match status" value="1"/>
</dbReference>
<evidence type="ECO:0000259" key="1">
    <source>
        <dbReference type="Pfam" id="PF00535"/>
    </source>
</evidence>
<dbReference type="GO" id="GO:0006487">
    <property type="term" value="P:protein N-linked glycosylation"/>
    <property type="evidence" value="ECO:0007669"/>
    <property type="project" value="TreeGrafter"/>
</dbReference>
<dbReference type="InterPro" id="IPR029044">
    <property type="entry name" value="Nucleotide-diphossugar_trans"/>
</dbReference>
<dbReference type="InterPro" id="IPR001173">
    <property type="entry name" value="Glyco_trans_2-like"/>
</dbReference>
<dbReference type="Proteomes" id="UP000886833">
    <property type="component" value="Unassembled WGS sequence"/>
</dbReference>
<dbReference type="AlphaFoldDB" id="A0A9D1GBH7"/>
<comment type="caution">
    <text evidence="2">The sequence shown here is derived from an EMBL/GenBank/DDBJ whole genome shotgun (WGS) entry which is preliminary data.</text>
</comment>
<dbReference type="EMBL" id="DVKQ01000062">
    <property type="protein sequence ID" value="HIT37778.1"/>
    <property type="molecule type" value="Genomic_DNA"/>
</dbReference>
<gene>
    <name evidence="2" type="ORF">IAB59_04825</name>
</gene>
<dbReference type="PANTHER" id="PTHR10859">
    <property type="entry name" value="GLYCOSYL TRANSFERASE"/>
    <property type="match status" value="1"/>
</dbReference>
<reference evidence="2" key="1">
    <citation type="submission" date="2020-10" db="EMBL/GenBank/DDBJ databases">
        <authorList>
            <person name="Gilroy R."/>
        </authorList>
    </citation>
    <scope>NUCLEOTIDE SEQUENCE</scope>
    <source>
        <strain evidence="2">CHK195-26880</strain>
    </source>
</reference>
<evidence type="ECO:0000313" key="2">
    <source>
        <dbReference type="EMBL" id="HIT37778.1"/>
    </source>
</evidence>
<proteinExistence type="predicted"/>
<dbReference type="Pfam" id="PF00535">
    <property type="entry name" value="Glycos_transf_2"/>
    <property type="match status" value="1"/>
</dbReference>
<name>A0A9D1GBH7_9FIRM</name>
<protein>
    <submittedName>
        <fullName evidence="2">Glycosyltransferase family 2 protein</fullName>
    </submittedName>
</protein>
<evidence type="ECO:0000313" key="3">
    <source>
        <dbReference type="Proteomes" id="UP000886833"/>
    </source>
</evidence>
<feature type="domain" description="Glycosyltransferase 2-like" evidence="1">
    <location>
        <begin position="10"/>
        <end position="172"/>
    </location>
</feature>
<reference evidence="2" key="2">
    <citation type="journal article" date="2021" name="PeerJ">
        <title>Extensive microbial diversity within the chicken gut microbiome revealed by metagenomics and culture.</title>
        <authorList>
            <person name="Gilroy R."/>
            <person name="Ravi A."/>
            <person name="Getino M."/>
            <person name="Pursley I."/>
            <person name="Horton D.L."/>
            <person name="Alikhan N.F."/>
            <person name="Baker D."/>
            <person name="Gharbi K."/>
            <person name="Hall N."/>
            <person name="Watson M."/>
            <person name="Adriaenssens E.M."/>
            <person name="Foster-Nyarko E."/>
            <person name="Jarju S."/>
            <person name="Secka A."/>
            <person name="Antonio M."/>
            <person name="Oren A."/>
            <person name="Chaudhuri R.R."/>
            <person name="La Ragione R."/>
            <person name="Hildebrand F."/>
            <person name="Pallen M.J."/>
        </authorList>
    </citation>
    <scope>NUCLEOTIDE SEQUENCE</scope>
    <source>
        <strain evidence="2">CHK195-26880</strain>
    </source>
</reference>
<dbReference type="PANTHER" id="PTHR10859:SF114">
    <property type="entry name" value="DOLICHOL-PHOSPHATE MANNOSYLTRANSFERASE"/>
    <property type="match status" value="1"/>
</dbReference>
<accession>A0A9D1GBH7</accession>
<dbReference type="Gene3D" id="3.90.550.10">
    <property type="entry name" value="Spore Coat Polysaccharide Biosynthesis Protein SpsA, Chain A"/>
    <property type="match status" value="1"/>
</dbReference>
<organism evidence="2 3">
    <name type="scientific">Candidatus Onthousia faecipullorum</name>
    <dbReference type="NCBI Taxonomy" id="2840887"/>
    <lineage>
        <taxon>Bacteria</taxon>
        <taxon>Bacillati</taxon>
        <taxon>Bacillota</taxon>
        <taxon>Bacilli</taxon>
        <taxon>Candidatus Onthousia</taxon>
    </lineage>
</organism>